<evidence type="ECO:0000313" key="1">
    <source>
        <dbReference type="EMBL" id="GFQ75624.1"/>
    </source>
</evidence>
<dbReference type="AlphaFoldDB" id="A0A8X6GXC6"/>
<accession>A0A8X6GXC6</accession>
<name>A0A8X6GXC6_TRICU</name>
<organism evidence="1 2">
    <name type="scientific">Trichonephila clavata</name>
    <name type="common">Joro spider</name>
    <name type="synonym">Nephila clavata</name>
    <dbReference type="NCBI Taxonomy" id="2740835"/>
    <lineage>
        <taxon>Eukaryota</taxon>
        <taxon>Metazoa</taxon>
        <taxon>Ecdysozoa</taxon>
        <taxon>Arthropoda</taxon>
        <taxon>Chelicerata</taxon>
        <taxon>Arachnida</taxon>
        <taxon>Araneae</taxon>
        <taxon>Araneomorphae</taxon>
        <taxon>Entelegynae</taxon>
        <taxon>Araneoidea</taxon>
        <taxon>Nephilidae</taxon>
        <taxon>Trichonephila</taxon>
    </lineage>
</organism>
<keyword evidence="2" id="KW-1185">Reference proteome</keyword>
<comment type="caution">
    <text evidence="1">The sequence shown here is derived from an EMBL/GenBank/DDBJ whole genome shotgun (WGS) entry which is preliminary data.</text>
</comment>
<evidence type="ECO:0000313" key="2">
    <source>
        <dbReference type="Proteomes" id="UP000887116"/>
    </source>
</evidence>
<protein>
    <submittedName>
        <fullName evidence="1">Uncharacterized protein</fullName>
    </submittedName>
</protein>
<feature type="non-terminal residue" evidence="1">
    <location>
        <position position="1"/>
    </location>
</feature>
<dbReference type="OrthoDB" id="6437435at2759"/>
<sequence length="176" mass="20202">ARYSHVPLADAIFIDAFTQRVHASETLTRLLDFCKVTGLEYSETFYPLALSYHIKWGMSHPDVAAHIAAEPITLFPDLPLDTMIRVYSSIVARYLRTEGVLNEVNALSLAWSFAEKLKDCGRQTSKLRPDYRNQAIHNTLAEFLSSFVYFNETKGWKLVTIYRKAWQTEARRLGLL</sequence>
<proteinExistence type="predicted"/>
<reference evidence="1" key="1">
    <citation type="submission" date="2020-07" db="EMBL/GenBank/DDBJ databases">
        <title>Multicomponent nature underlies the extraordinary mechanical properties of spider dragline silk.</title>
        <authorList>
            <person name="Kono N."/>
            <person name="Nakamura H."/>
            <person name="Mori M."/>
            <person name="Yoshida Y."/>
            <person name="Ohtoshi R."/>
            <person name="Malay A.D."/>
            <person name="Moran D.A.P."/>
            <person name="Tomita M."/>
            <person name="Numata K."/>
            <person name="Arakawa K."/>
        </authorList>
    </citation>
    <scope>NUCLEOTIDE SEQUENCE</scope>
</reference>
<gene>
    <name evidence="1" type="ORF">TNCT_273031</name>
</gene>
<dbReference type="Proteomes" id="UP000887116">
    <property type="component" value="Unassembled WGS sequence"/>
</dbReference>
<dbReference type="EMBL" id="BMAO01011693">
    <property type="protein sequence ID" value="GFQ75624.1"/>
    <property type="molecule type" value="Genomic_DNA"/>
</dbReference>